<name>A0A8H4AE35_GIGMA</name>
<accession>A0A8H4AE35</accession>
<comment type="caution">
    <text evidence="1">The sequence shown here is derived from an EMBL/GenBank/DDBJ whole genome shotgun (WGS) entry which is preliminary data.</text>
</comment>
<dbReference type="OrthoDB" id="2440863at2759"/>
<proteinExistence type="predicted"/>
<keyword evidence="2" id="KW-1185">Reference proteome</keyword>
<organism evidence="1 2">
    <name type="scientific">Gigaspora margarita</name>
    <dbReference type="NCBI Taxonomy" id="4874"/>
    <lineage>
        <taxon>Eukaryota</taxon>
        <taxon>Fungi</taxon>
        <taxon>Fungi incertae sedis</taxon>
        <taxon>Mucoromycota</taxon>
        <taxon>Glomeromycotina</taxon>
        <taxon>Glomeromycetes</taxon>
        <taxon>Diversisporales</taxon>
        <taxon>Gigasporaceae</taxon>
        <taxon>Gigaspora</taxon>
    </lineage>
</organism>
<dbReference type="EMBL" id="WTPW01000733">
    <property type="protein sequence ID" value="KAF0484326.1"/>
    <property type="molecule type" value="Genomic_DNA"/>
</dbReference>
<dbReference type="Proteomes" id="UP000439903">
    <property type="component" value="Unassembled WGS sequence"/>
</dbReference>
<dbReference type="AlphaFoldDB" id="A0A8H4AE35"/>
<protein>
    <submittedName>
        <fullName evidence="1">Uncharacterized protein</fullName>
    </submittedName>
</protein>
<gene>
    <name evidence="1" type="ORF">F8M41_023011</name>
</gene>
<evidence type="ECO:0000313" key="1">
    <source>
        <dbReference type="EMBL" id="KAF0484326.1"/>
    </source>
</evidence>
<reference evidence="1 2" key="1">
    <citation type="journal article" date="2019" name="Environ. Microbiol.">
        <title>At the nexus of three kingdoms: the genome of the mycorrhizal fungus Gigaspora margarita provides insights into plant, endobacterial and fungal interactions.</title>
        <authorList>
            <person name="Venice F."/>
            <person name="Ghignone S."/>
            <person name="Salvioli di Fossalunga A."/>
            <person name="Amselem J."/>
            <person name="Novero M."/>
            <person name="Xianan X."/>
            <person name="Sedzielewska Toro K."/>
            <person name="Morin E."/>
            <person name="Lipzen A."/>
            <person name="Grigoriev I.V."/>
            <person name="Henrissat B."/>
            <person name="Martin F.M."/>
            <person name="Bonfante P."/>
        </authorList>
    </citation>
    <scope>NUCLEOTIDE SEQUENCE [LARGE SCALE GENOMIC DNA]</scope>
    <source>
        <strain evidence="1 2">BEG34</strain>
    </source>
</reference>
<sequence>MMNINSLPFNMEKNMVLALLSPYNVVKNMISSLLPPNENMISPFRLPPNLQENMISLLPSSARSSLNDMTAQMLSIDRKIKINGSHSYPPFYATQNIIEAKAIKHLEVYTKKMRVQIEKGRKYPRRFEPNDLVQIRIPEVDHSECQYGKLNEYFSAIELVPVTGTFREYTEFAVISDTCVSTREAAI</sequence>
<evidence type="ECO:0000313" key="2">
    <source>
        <dbReference type="Proteomes" id="UP000439903"/>
    </source>
</evidence>